<keyword evidence="3" id="KW-1185">Reference proteome</keyword>
<protein>
    <submittedName>
        <fullName evidence="2">Uncharacterized protein</fullName>
    </submittedName>
</protein>
<dbReference type="Proteomes" id="UP001419268">
    <property type="component" value="Unassembled WGS sequence"/>
</dbReference>
<sequence>MTARRLGIGDEVNESNGGGGMRQSAATATATRSARGGSDGTTTAAVARCRTDRSLTRGAIRRSSTTRWRVRVSDDTGVRVLDATGVRVPSEVDCVRHVHSLVVNGLTDTVGAESSTSRLGKEKIGDYL</sequence>
<evidence type="ECO:0000313" key="2">
    <source>
        <dbReference type="EMBL" id="KAK9157896.1"/>
    </source>
</evidence>
<dbReference type="EMBL" id="JBBNAG010000002">
    <property type="protein sequence ID" value="KAK9157896.1"/>
    <property type="molecule type" value="Genomic_DNA"/>
</dbReference>
<name>A0AAP0KSI9_9MAGN</name>
<dbReference type="AlphaFoldDB" id="A0AAP0KSI9"/>
<gene>
    <name evidence="2" type="ORF">Scep_004470</name>
</gene>
<feature type="compositionally biased region" description="Low complexity" evidence="1">
    <location>
        <begin position="24"/>
        <end position="36"/>
    </location>
</feature>
<proteinExistence type="predicted"/>
<feature type="region of interest" description="Disordered" evidence="1">
    <location>
        <begin position="1"/>
        <end position="46"/>
    </location>
</feature>
<evidence type="ECO:0000313" key="3">
    <source>
        <dbReference type="Proteomes" id="UP001419268"/>
    </source>
</evidence>
<organism evidence="2 3">
    <name type="scientific">Stephania cephalantha</name>
    <dbReference type="NCBI Taxonomy" id="152367"/>
    <lineage>
        <taxon>Eukaryota</taxon>
        <taxon>Viridiplantae</taxon>
        <taxon>Streptophyta</taxon>
        <taxon>Embryophyta</taxon>
        <taxon>Tracheophyta</taxon>
        <taxon>Spermatophyta</taxon>
        <taxon>Magnoliopsida</taxon>
        <taxon>Ranunculales</taxon>
        <taxon>Menispermaceae</taxon>
        <taxon>Menispermoideae</taxon>
        <taxon>Cissampelideae</taxon>
        <taxon>Stephania</taxon>
    </lineage>
</organism>
<evidence type="ECO:0000256" key="1">
    <source>
        <dbReference type="SAM" id="MobiDB-lite"/>
    </source>
</evidence>
<accession>A0AAP0KSI9</accession>
<comment type="caution">
    <text evidence="2">The sequence shown here is derived from an EMBL/GenBank/DDBJ whole genome shotgun (WGS) entry which is preliminary data.</text>
</comment>
<reference evidence="2 3" key="1">
    <citation type="submission" date="2024-01" db="EMBL/GenBank/DDBJ databases">
        <title>Genome assemblies of Stephania.</title>
        <authorList>
            <person name="Yang L."/>
        </authorList>
    </citation>
    <scope>NUCLEOTIDE SEQUENCE [LARGE SCALE GENOMIC DNA]</scope>
    <source>
        <strain evidence="2">JXDWG</strain>
        <tissue evidence="2">Leaf</tissue>
    </source>
</reference>